<organism evidence="2 3">
    <name type="scientific">Prunus mume</name>
    <name type="common">Japanese apricot</name>
    <name type="synonym">Armeniaca mume</name>
    <dbReference type="NCBI Taxonomy" id="102107"/>
    <lineage>
        <taxon>Eukaryota</taxon>
        <taxon>Viridiplantae</taxon>
        <taxon>Streptophyta</taxon>
        <taxon>Embryophyta</taxon>
        <taxon>Tracheophyta</taxon>
        <taxon>Spermatophyta</taxon>
        <taxon>Magnoliopsida</taxon>
        <taxon>eudicotyledons</taxon>
        <taxon>Gunneridae</taxon>
        <taxon>Pentapetalae</taxon>
        <taxon>rosids</taxon>
        <taxon>fabids</taxon>
        <taxon>Rosales</taxon>
        <taxon>Rosaceae</taxon>
        <taxon>Amygdaloideae</taxon>
        <taxon>Amygdaleae</taxon>
        <taxon>Prunus</taxon>
    </lineage>
</organism>
<keyword evidence="2" id="KW-1185">Reference proteome</keyword>
<evidence type="ECO:0000313" key="2">
    <source>
        <dbReference type="Proteomes" id="UP000694861"/>
    </source>
</evidence>
<proteinExistence type="predicted"/>
<protein>
    <submittedName>
        <fullName evidence="3">Uncharacterized protein LOC103324172</fullName>
    </submittedName>
</protein>
<gene>
    <name evidence="3" type="primary">LOC103324172</name>
</gene>
<feature type="compositionally biased region" description="Basic and acidic residues" evidence="1">
    <location>
        <begin position="75"/>
        <end position="91"/>
    </location>
</feature>
<dbReference type="Proteomes" id="UP000694861">
    <property type="component" value="Linkage group LG2"/>
</dbReference>
<feature type="compositionally biased region" description="Polar residues" evidence="1">
    <location>
        <begin position="1"/>
        <end position="41"/>
    </location>
</feature>
<feature type="compositionally biased region" description="Polar residues" evidence="1">
    <location>
        <begin position="52"/>
        <end position="66"/>
    </location>
</feature>
<sequence length="179" mass="19287">MAKSQGITVSPPAQQQGSKNVQTGRPQNILTLSLTKGNTTYDEFKHGFPSDGLSTASNKWWGSNSPDGYKSIHGKGAETDEDKKHQSEKLAGDGASSTVVDKEKCESGKEENISSQGTDLLMAVRKRSLEEGQKALKLVKKPKQAGFESPPNMENLNKIHSAVYSPLKPSKTVTSARAD</sequence>
<dbReference type="GeneID" id="103324172"/>
<feature type="compositionally biased region" description="Basic and acidic residues" evidence="1">
    <location>
        <begin position="100"/>
        <end position="112"/>
    </location>
</feature>
<dbReference type="RefSeq" id="XP_008224437.2">
    <property type="nucleotide sequence ID" value="XM_008226215.2"/>
</dbReference>
<feature type="region of interest" description="Disordered" evidence="1">
    <location>
        <begin position="1"/>
        <end position="119"/>
    </location>
</feature>
<dbReference type="PANTHER" id="PTHR48460:SF1">
    <property type="entry name" value="RWP-RK DOMAIN-CONTAINING PROTEIN"/>
    <property type="match status" value="1"/>
</dbReference>
<name>A0ABM0NGG2_PRUMU</name>
<evidence type="ECO:0000313" key="3">
    <source>
        <dbReference type="RefSeq" id="XP_008224437.2"/>
    </source>
</evidence>
<reference evidence="3" key="2">
    <citation type="submission" date="2025-08" db="UniProtKB">
        <authorList>
            <consortium name="RefSeq"/>
        </authorList>
    </citation>
    <scope>IDENTIFICATION</scope>
</reference>
<evidence type="ECO:0000256" key="1">
    <source>
        <dbReference type="SAM" id="MobiDB-lite"/>
    </source>
</evidence>
<reference evidence="2" key="1">
    <citation type="journal article" date="2012" name="Nat. Commun.">
        <title>The genome of Prunus mume.</title>
        <authorList>
            <person name="Zhang Q."/>
            <person name="Chen W."/>
            <person name="Sun L."/>
            <person name="Zhao F."/>
            <person name="Huang B."/>
            <person name="Yang W."/>
            <person name="Tao Y."/>
            <person name="Wang J."/>
            <person name="Yuan Z."/>
            <person name="Fan G."/>
            <person name="Xing Z."/>
            <person name="Han C."/>
            <person name="Pan H."/>
            <person name="Zhong X."/>
            <person name="Shi W."/>
            <person name="Liang X."/>
            <person name="Du D."/>
            <person name="Sun F."/>
            <person name="Xu Z."/>
            <person name="Hao R."/>
            <person name="Lv T."/>
            <person name="Lv Y."/>
            <person name="Zheng Z."/>
            <person name="Sun M."/>
            <person name="Luo L."/>
            <person name="Cai M."/>
            <person name="Gao Y."/>
            <person name="Wang J."/>
            <person name="Yin Y."/>
            <person name="Xu X."/>
            <person name="Cheng T."/>
            <person name="Wang J."/>
        </authorList>
    </citation>
    <scope>NUCLEOTIDE SEQUENCE [LARGE SCALE GENOMIC DNA]</scope>
</reference>
<accession>A0ABM0NGG2</accession>
<dbReference type="PANTHER" id="PTHR48460">
    <property type="entry name" value="RWP-RK DOMAIN-CONTAINING PROTEIN"/>
    <property type="match status" value="1"/>
</dbReference>